<feature type="region of interest" description="Disordered" evidence="1">
    <location>
        <begin position="62"/>
        <end position="85"/>
    </location>
</feature>
<protein>
    <submittedName>
        <fullName evidence="2">Uncharacterized protein</fullName>
    </submittedName>
</protein>
<organism evidence="2">
    <name type="scientific">Cucumis melo</name>
    <name type="common">Muskmelon</name>
    <dbReference type="NCBI Taxonomy" id="3656"/>
    <lineage>
        <taxon>Eukaryota</taxon>
        <taxon>Viridiplantae</taxon>
        <taxon>Streptophyta</taxon>
        <taxon>Embryophyta</taxon>
        <taxon>Tracheophyta</taxon>
        <taxon>Spermatophyta</taxon>
        <taxon>Magnoliopsida</taxon>
        <taxon>eudicotyledons</taxon>
        <taxon>Gunneridae</taxon>
        <taxon>Pentapetalae</taxon>
        <taxon>rosids</taxon>
        <taxon>fabids</taxon>
        <taxon>Cucurbitales</taxon>
        <taxon>Cucurbitaceae</taxon>
        <taxon>Benincaseae</taxon>
        <taxon>Cucumis</taxon>
    </lineage>
</organism>
<sequence>MWLSSDGRARLTARAEEARLEEGAWLTARIEGLGSWLTAHAVEARMEVARLAAWSERARLSSDCRGSAHSSDKRRGLQLGTQGLG</sequence>
<evidence type="ECO:0000313" key="2">
    <source>
        <dbReference type="EnsemblPlants" id="MELO3C025716.2.1"/>
    </source>
</evidence>
<proteinExistence type="predicted"/>
<dbReference type="EnsemblPlants" id="MELO3C025716.2.1">
    <property type="protein sequence ID" value="MELO3C025716.2.1"/>
    <property type="gene ID" value="MELO3C025716.2"/>
</dbReference>
<reference evidence="2" key="1">
    <citation type="submission" date="2023-03" db="UniProtKB">
        <authorList>
            <consortium name="EnsemblPlants"/>
        </authorList>
    </citation>
    <scope>IDENTIFICATION</scope>
</reference>
<dbReference type="AlphaFoldDB" id="A0A9I9DY41"/>
<name>A0A9I9DY41_CUCME</name>
<accession>A0A9I9DY41</accession>
<evidence type="ECO:0000256" key="1">
    <source>
        <dbReference type="SAM" id="MobiDB-lite"/>
    </source>
</evidence>
<dbReference type="Gramene" id="MELO3C025716.2.1">
    <property type="protein sequence ID" value="MELO3C025716.2.1"/>
    <property type="gene ID" value="MELO3C025716.2"/>
</dbReference>